<evidence type="ECO:0000313" key="3">
    <source>
        <dbReference type="Proteomes" id="UP001141806"/>
    </source>
</evidence>
<evidence type="ECO:0000313" key="2">
    <source>
        <dbReference type="EMBL" id="KAJ4976646.1"/>
    </source>
</evidence>
<sequence>MEKKAVTCIPGGECGAITTRMEPFSSAAVSEDTGRKKENREMYGAWSKLPNLTIEMILDRLDFVEKFRLASVCVTWRDAAPDFAKRRPQRIIPWLLFSHDTQTEALGFFNLIETMIHHVRIPRINMNFCCGSTEGWLCMFVDDACEDHHCFLLNPLTKRQIQFPPFTHEPPQSVIKVILSSSPDINEDWMAVAYTVSHGLLFCKSGDRSWFTGPRKSKIAFSFDDGDIIFSGGKIYGLGMLNSVWAFDMTTQKHALMGGGVSPPYDLYHTDESTDRIDQYISYLVESNGELFLVARFLTNTSNHYTTFEFLLYKLKENDNENLRMEYVWIRQSSFGADQAMFLSRNGSKSVSTIESPGLQSDSIYFINDLHPQTGIMFQDITTLLLNRKAFKDSVDIFADRYKFPTVDDI</sequence>
<dbReference type="AlphaFoldDB" id="A0A9Q0KTY5"/>
<dbReference type="PANTHER" id="PTHR44259">
    <property type="entry name" value="OS07G0183000 PROTEIN-RELATED"/>
    <property type="match status" value="1"/>
</dbReference>
<dbReference type="Proteomes" id="UP001141806">
    <property type="component" value="Unassembled WGS sequence"/>
</dbReference>
<dbReference type="InterPro" id="IPR005174">
    <property type="entry name" value="KIB1-4_b-propeller"/>
</dbReference>
<dbReference type="InterPro" id="IPR011043">
    <property type="entry name" value="Gal_Oxase/kelch_b-propeller"/>
</dbReference>
<protein>
    <recommendedName>
        <fullName evidence="1">F-box domain-containing protein</fullName>
    </recommendedName>
</protein>
<dbReference type="Pfam" id="PF03478">
    <property type="entry name" value="Beta-prop_KIB1-4"/>
    <property type="match status" value="1"/>
</dbReference>
<dbReference type="OrthoDB" id="363185at2759"/>
<proteinExistence type="predicted"/>
<dbReference type="InterPro" id="IPR050942">
    <property type="entry name" value="F-box_BR-signaling"/>
</dbReference>
<feature type="domain" description="F-box" evidence="1">
    <location>
        <begin position="49"/>
        <end position="89"/>
    </location>
</feature>
<organism evidence="2 3">
    <name type="scientific">Protea cynaroides</name>
    <dbReference type="NCBI Taxonomy" id="273540"/>
    <lineage>
        <taxon>Eukaryota</taxon>
        <taxon>Viridiplantae</taxon>
        <taxon>Streptophyta</taxon>
        <taxon>Embryophyta</taxon>
        <taxon>Tracheophyta</taxon>
        <taxon>Spermatophyta</taxon>
        <taxon>Magnoliopsida</taxon>
        <taxon>Proteales</taxon>
        <taxon>Proteaceae</taxon>
        <taxon>Protea</taxon>
    </lineage>
</organism>
<dbReference type="InterPro" id="IPR029057">
    <property type="entry name" value="PRTase-like"/>
</dbReference>
<keyword evidence="3" id="KW-1185">Reference proteome</keyword>
<comment type="caution">
    <text evidence="2">The sequence shown here is derived from an EMBL/GenBank/DDBJ whole genome shotgun (WGS) entry which is preliminary data.</text>
</comment>
<dbReference type="Pfam" id="PF00646">
    <property type="entry name" value="F-box"/>
    <property type="match status" value="1"/>
</dbReference>
<dbReference type="SUPFAM" id="SSF81383">
    <property type="entry name" value="F-box domain"/>
    <property type="match status" value="1"/>
</dbReference>
<evidence type="ECO:0000259" key="1">
    <source>
        <dbReference type="SMART" id="SM00256"/>
    </source>
</evidence>
<dbReference type="InterPro" id="IPR001810">
    <property type="entry name" value="F-box_dom"/>
</dbReference>
<dbReference type="SMART" id="SM00256">
    <property type="entry name" value="FBOX"/>
    <property type="match status" value="1"/>
</dbReference>
<dbReference type="Gene3D" id="3.40.50.2020">
    <property type="match status" value="1"/>
</dbReference>
<dbReference type="Gene3D" id="1.20.1280.50">
    <property type="match status" value="1"/>
</dbReference>
<accession>A0A9Q0KTY5</accession>
<dbReference type="InterPro" id="IPR036047">
    <property type="entry name" value="F-box-like_dom_sf"/>
</dbReference>
<dbReference type="PANTHER" id="PTHR44259:SF113">
    <property type="entry name" value="OS06G0659700 PROTEIN"/>
    <property type="match status" value="1"/>
</dbReference>
<dbReference type="SUPFAM" id="SSF50965">
    <property type="entry name" value="Galactose oxidase, central domain"/>
    <property type="match status" value="1"/>
</dbReference>
<dbReference type="CDD" id="cd09917">
    <property type="entry name" value="F-box_SF"/>
    <property type="match status" value="1"/>
</dbReference>
<name>A0A9Q0KTY5_9MAGN</name>
<gene>
    <name evidence="2" type="ORF">NE237_001752</name>
</gene>
<dbReference type="EMBL" id="JAMYWD010000003">
    <property type="protein sequence ID" value="KAJ4976646.1"/>
    <property type="molecule type" value="Genomic_DNA"/>
</dbReference>
<reference evidence="2" key="1">
    <citation type="journal article" date="2023" name="Plant J.">
        <title>The genome of the king protea, Protea cynaroides.</title>
        <authorList>
            <person name="Chang J."/>
            <person name="Duong T.A."/>
            <person name="Schoeman C."/>
            <person name="Ma X."/>
            <person name="Roodt D."/>
            <person name="Barker N."/>
            <person name="Li Z."/>
            <person name="Van de Peer Y."/>
            <person name="Mizrachi E."/>
        </authorList>
    </citation>
    <scope>NUCLEOTIDE SEQUENCE</scope>
    <source>
        <tissue evidence="2">Young leaves</tissue>
    </source>
</reference>